<sequence>MRARNYYAHPNICDHWALRCMNRCPDLVVCLKRDLQCLRPQASLVLIYRPNVAGMKGRVDLAQPINRTQDLWCGSTIHYHSTLFVICFSVSPRNKCSKEVQQRVFRKQLEIGYKKHLPFVIHCREAHGDCIRILLETIPVDYTFHLHCFSDHWYWADRWLKTFPNVYIGITNLVTIPSARRIHDVVEKIPLNRLLLETDAPSFIPRISPLYIECSHPGMALHVGVEIARRRNISVDEVFYWTSMNTEIVYNLY</sequence>
<reference evidence="3" key="1">
    <citation type="submission" date="2020-08" db="EMBL/GenBank/DDBJ databases">
        <title>Multicomponent nature underlies the extraordinary mechanical properties of spider dragline silk.</title>
        <authorList>
            <person name="Kono N."/>
            <person name="Nakamura H."/>
            <person name="Mori M."/>
            <person name="Yoshida Y."/>
            <person name="Ohtoshi R."/>
            <person name="Malay A.D."/>
            <person name="Moran D.A.P."/>
            <person name="Tomita M."/>
            <person name="Numata K."/>
            <person name="Arakawa K."/>
        </authorList>
    </citation>
    <scope>NUCLEOTIDE SEQUENCE</scope>
</reference>
<evidence type="ECO:0000256" key="2">
    <source>
        <dbReference type="ARBA" id="ARBA00022801"/>
    </source>
</evidence>
<keyword evidence="2" id="KW-0378">Hydrolase</keyword>
<dbReference type="Proteomes" id="UP000887159">
    <property type="component" value="Unassembled WGS sequence"/>
</dbReference>
<dbReference type="PANTHER" id="PTHR46363:SF1">
    <property type="entry name" value="DEOXYRIBONUCLEASE TATDN2-RELATED"/>
    <property type="match status" value="1"/>
</dbReference>
<gene>
    <name evidence="3" type="primary">TATDN2</name>
    <name evidence="3" type="ORF">TNCV_5026401</name>
</gene>
<proteinExistence type="inferred from homology"/>
<dbReference type="GO" id="GO:0016788">
    <property type="term" value="F:hydrolase activity, acting on ester bonds"/>
    <property type="evidence" value="ECO:0007669"/>
    <property type="project" value="InterPro"/>
</dbReference>
<name>A0A8X6V080_TRICX</name>
<protein>
    <submittedName>
        <fullName evidence="3">Putative deoxyribonuclease TATDN2</fullName>
    </submittedName>
</protein>
<dbReference type="InterPro" id="IPR001130">
    <property type="entry name" value="TatD-like"/>
</dbReference>
<comment type="similarity">
    <text evidence="1">Belongs to the metallo-dependent hydrolases superfamily. TatD-type hydrolase family.</text>
</comment>
<dbReference type="PROSITE" id="PS01091">
    <property type="entry name" value="TATD_3"/>
    <property type="match status" value="1"/>
</dbReference>
<dbReference type="SUPFAM" id="SSF51556">
    <property type="entry name" value="Metallo-dependent hydrolases"/>
    <property type="match status" value="1"/>
</dbReference>
<keyword evidence="4" id="KW-1185">Reference proteome</keyword>
<evidence type="ECO:0000256" key="1">
    <source>
        <dbReference type="ARBA" id="ARBA00009275"/>
    </source>
</evidence>
<dbReference type="AlphaFoldDB" id="A0A8X6V080"/>
<dbReference type="Gene3D" id="3.20.20.140">
    <property type="entry name" value="Metal-dependent hydrolases"/>
    <property type="match status" value="1"/>
</dbReference>
<dbReference type="EMBL" id="BMAU01021213">
    <property type="protein sequence ID" value="GFX99586.1"/>
    <property type="molecule type" value="Genomic_DNA"/>
</dbReference>
<evidence type="ECO:0000313" key="3">
    <source>
        <dbReference type="EMBL" id="GFX99586.1"/>
    </source>
</evidence>
<comment type="caution">
    <text evidence="3">The sequence shown here is derived from an EMBL/GenBank/DDBJ whole genome shotgun (WGS) entry which is preliminary data.</text>
</comment>
<evidence type="ECO:0000313" key="4">
    <source>
        <dbReference type="Proteomes" id="UP000887159"/>
    </source>
</evidence>
<dbReference type="Pfam" id="PF01026">
    <property type="entry name" value="TatD_DNase"/>
    <property type="match status" value="1"/>
</dbReference>
<dbReference type="InterPro" id="IPR018228">
    <property type="entry name" value="DNase_TatD-rel_CS"/>
</dbReference>
<dbReference type="PANTHER" id="PTHR46363">
    <property type="entry name" value="DEOXYRIBONUCLEASE TATDN2-RELATED"/>
    <property type="match status" value="1"/>
</dbReference>
<organism evidence="3 4">
    <name type="scientific">Trichonephila clavipes</name>
    <name type="common">Golden silk orbweaver</name>
    <name type="synonym">Nephila clavipes</name>
    <dbReference type="NCBI Taxonomy" id="2585209"/>
    <lineage>
        <taxon>Eukaryota</taxon>
        <taxon>Metazoa</taxon>
        <taxon>Ecdysozoa</taxon>
        <taxon>Arthropoda</taxon>
        <taxon>Chelicerata</taxon>
        <taxon>Arachnida</taxon>
        <taxon>Araneae</taxon>
        <taxon>Araneomorphae</taxon>
        <taxon>Entelegynae</taxon>
        <taxon>Araneoidea</taxon>
        <taxon>Nephilidae</taxon>
        <taxon>Trichonephila</taxon>
    </lineage>
</organism>
<accession>A0A8X6V080</accession>
<dbReference type="InterPro" id="IPR032466">
    <property type="entry name" value="Metal_Hydrolase"/>
</dbReference>